<comment type="caution">
    <text evidence="3">The sequence shown here is derived from an EMBL/GenBank/DDBJ whole genome shotgun (WGS) entry which is preliminary data.</text>
</comment>
<dbReference type="Pfam" id="PF01713">
    <property type="entry name" value="Smr"/>
    <property type="match status" value="1"/>
</dbReference>
<keyword evidence="4" id="KW-1185">Reference proteome</keyword>
<evidence type="ECO:0000256" key="1">
    <source>
        <dbReference type="SAM" id="MobiDB-lite"/>
    </source>
</evidence>
<feature type="compositionally biased region" description="Polar residues" evidence="1">
    <location>
        <begin position="1"/>
        <end position="14"/>
    </location>
</feature>
<dbReference type="EMBL" id="BQXS01007025">
    <property type="protein sequence ID" value="GKT24698.1"/>
    <property type="molecule type" value="Genomic_DNA"/>
</dbReference>
<evidence type="ECO:0000259" key="2">
    <source>
        <dbReference type="PROSITE" id="PS50828"/>
    </source>
</evidence>
<keyword evidence="3" id="KW-0540">Nuclease</keyword>
<name>A0ABQ5K0S1_9EUKA</name>
<dbReference type="InterPro" id="IPR002625">
    <property type="entry name" value="Smr_dom"/>
</dbReference>
<keyword evidence="3" id="KW-0378">Hydrolase</keyword>
<evidence type="ECO:0000313" key="4">
    <source>
        <dbReference type="Proteomes" id="UP001057375"/>
    </source>
</evidence>
<feature type="region of interest" description="Disordered" evidence="1">
    <location>
        <begin position="1"/>
        <end position="23"/>
    </location>
</feature>
<protein>
    <submittedName>
        <fullName evidence="3">Endonuclease MutS2</fullName>
    </submittedName>
</protein>
<dbReference type="PROSITE" id="PS50828">
    <property type="entry name" value="SMR"/>
    <property type="match status" value="1"/>
</dbReference>
<dbReference type="InterPro" id="IPR036063">
    <property type="entry name" value="Smr_dom_sf"/>
</dbReference>
<feature type="domain" description="Smr" evidence="2">
    <location>
        <begin position="38"/>
        <end position="79"/>
    </location>
</feature>
<organism evidence="3 4">
    <name type="scientific">Aduncisulcus paluster</name>
    <dbReference type="NCBI Taxonomy" id="2918883"/>
    <lineage>
        <taxon>Eukaryota</taxon>
        <taxon>Metamonada</taxon>
        <taxon>Carpediemonas-like organisms</taxon>
        <taxon>Aduncisulcus</taxon>
    </lineage>
</organism>
<keyword evidence="3" id="KW-0255">Endonuclease</keyword>
<accession>A0ABQ5K0S1</accession>
<dbReference type="Proteomes" id="UP001057375">
    <property type="component" value="Unassembled WGS sequence"/>
</dbReference>
<evidence type="ECO:0000313" key="3">
    <source>
        <dbReference type="EMBL" id="GKT24698.1"/>
    </source>
</evidence>
<proteinExistence type="predicted"/>
<gene>
    <name evidence="3" type="ORF">ADUPG1_004605</name>
</gene>
<dbReference type="Gene3D" id="3.30.1370.110">
    <property type="match status" value="1"/>
</dbReference>
<feature type="non-terminal residue" evidence="3">
    <location>
        <position position="79"/>
    </location>
</feature>
<dbReference type="GO" id="GO:0004519">
    <property type="term" value="F:endonuclease activity"/>
    <property type="evidence" value="ECO:0007669"/>
    <property type="project" value="UniProtKB-KW"/>
</dbReference>
<sequence>MKLQLPLSSLQRSGNIPKAKPKSIQIKVQKPESGYIKLDLHGQRADEAIENLDKFLSDSLIAGFDEVLVYHGIGTGKLA</sequence>
<dbReference type="SUPFAM" id="SSF160443">
    <property type="entry name" value="SMR domain-like"/>
    <property type="match status" value="1"/>
</dbReference>
<reference evidence="3" key="1">
    <citation type="submission" date="2022-03" db="EMBL/GenBank/DDBJ databases">
        <title>Draft genome sequence of Aduncisulcus paluster, a free-living microaerophilic Fornicata.</title>
        <authorList>
            <person name="Yuyama I."/>
            <person name="Kume K."/>
            <person name="Tamura T."/>
            <person name="Inagaki Y."/>
            <person name="Hashimoto T."/>
        </authorList>
    </citation>
    <scope>NUCLEOTIDE SEQUENCE</scope>
    <source>
        <strain evidence="3">NY0171</strain>
    </source>
</reference>